<evidence type="ECO:0000313" key="3">
    <source>
        <dbReference type="EMBL" id="ETN45061.1"/>
    </source>
</evidence>
<evidence type="ECO:0000313" key="4">
    <source>
        <dbReference type="Proteomes" id="UP000030752"/>
    </source>
</evidence>
<dbReference type="Proteomes" id="UP000030752">
    <property type="component" value="Unassembled WGS sequence"/>
</dbReference>
<feature type="transmembrane region" description="Helical" evidence="2">
    <location>
        <begin position="162"/>
        <end position="186"/>
    </location>
</feature>
<name>W2S8L3_CYPE1</name>
<feature type="compositionally biased region" description="Low complexity" evidence="1">
    <location>
        <begin position="59"/>
        <end position="71"/>
    </location>
</feature>
<organism evidence="3 4">
    <name type="scientific">Cyphellophora europaea (strain CBS 101466)</name>
    <name type="common">Phialophora europaea</name>
    <dbReference type="NCBI Taxonomy" id="1220924"/>
    <lineage>
        <taxon>Eukaryota</taxon>
        <taxon>Fungi</taxon>
        <taxon>Dikarya</taxon>
        <taxon>Ascomycota</taxon>
        <taxon>Pezizomycotina</taxon>
        <taxon>Eurotiomycetes</taxon>
        <taxon>Chaetothyriomycetidae</taxon>
        <taxon>Chaetothyriales</taxon>
        <taxon>Cyphellophoraceae</taxon>
        <taxon>Cyphellophora</taxon>
    </lineage>
</organism>
<dbReference type="EMBL" id="KB822713">
    <property type="protein sequence ID" value="ETN45061.1"/>
    <property type="molecule type" value="Genomic_DNA"/>
</dbReference>
<reference evidence="3 4" key="1">
    <citation type="submission" date="2013-03" db="EMBL/GenBank/DDBJ databases">
        <title>The Genome Sequence of Phialophora europaea CBS 101466.</title>
        <authorList>
            <consortium name="The Broad Institute Genomics Platform"/>
            <person name="Cuomo C."/>
            <person name="de Hoog S."/>
            <person name="Gorbushina A."/>
            <person name="Walker B."/>
            <person name="Young S.K."/>
            <person name="Zeng Q."/>
            <person name="Gargeya S."/>
            <person name="Fitzgerald M."/>
            <person name="Haas B."/>
            <person name="Abouelleil A."/>
            <person name="Allen A.W."/>
            <person name="Alvarado L."/>
            <person name="Arachchi H.M."/>
            <person name="Berlin A.M."/>
            <person name="Chapman S.B."/>
            <person name="Gainer-Dewar J."/>
            <person name="Goldberg J."/>
            <person name="Griggs A."/>
            <person name="Gujja S."/>
            <person name="Hansen M."/>
            <person name="Howarth C."/>
            <person name="Imamovic A."/>
            <person name="Ireland A."/>
            <person name="Larimer J."/>
            <person name="McCowan C."/>
            <person name="Murphy C."/>
            <person name="Pearson M."/>
            <person name="Poon T.W."/>
            <person name="Priest M."/>
            <person name="Roberts A."/>
            <person name="Saif S."/>
            <person name="Shea T."/>
            <person name="Sisk P."/>
            <person name="Sykes S."/>
            <person name="Wortman J."/>
            <person name="Nusbaum C."/>
            <person name="Birren B."/>
        </authorList>
    </citation>
    <scope>NUCLEOTIDE SEQUENCE [LARGE SCALE GENOMIC DNA]</scope>
    <source>
        <strain evidence="3 4">CBS 101466</strain>
    </source>
</reference>
<dbReference type="InParanoid" id="W2S8L3"/>
<dbReference type="VEuPathDB" id="FungiDB:HMPREF1541_09937"/>
<proteinExistence type="predicted"/>
<sequence>MREPNPPPGMSHSPAYYEHTRSSNSSFTAPRDQLSPRRPPHAYLGSNQEHLPNADHVKTSISSATSGSTDATDPRNHNPARPYQYGPAAERGHAQDRRGRHSQLSPAASHRVSNSAHGHREMVQAPPPTVIRYIQEDGDDEEEEKPDHAIWILFWMSCLDPLFSLFSCLFTIFTLLALVACSPVRLCKPDWSFSLSLIRTICPLYRKHLQLLYASSVDNAHNFEFSPMKLIAIHATAPLLSICFAFFSWIAAVFWLFAITMGNPDGTEKRDDGRATVLMARNRWERYLLLALRRR</sequence>
<feature type="region of interest" description="Disordered" evidence="1">
    <location>
        <begin position="1"/>
        <end position="122"/>
    </location>
</feature>
<dbReference type="OrthoDB" id="5420214at2759"/>
<gene>
    <name evidence="3" type="ORF">HMPREF1541_09937</name>
</gene>
<dbReference type="HOGENOM" id="CLU_049336_0_0_1"/>
<dbReference type="eggNOG" id="ENOG502SWBS">
    <property type="taxonomic scope" value="Eukaryota"/>
</dbReference>
<keyword evidence="2" id="KW-0472">Membrane</keyword>
<evidence type="ECO:0000256" key="2">
    <source>
        <dbReference type="SAM" id="Phobius"/>
    </source>
</evidence>
<dbReference type="GeneID" id="19977276"/>
<evidence type="ECO:0000256" key="1">
    <source>
        <dbReference type="SAM" id="MobiDB-lite"/>
    </source>
</evidence>
<dbReference type="RefSeq" id="XP_008712831.1">
    <property type="nucleotide sequence ID" value="XM_008714609.1"/>
</dbReference>
<keyword evidence="2" id="KW-0812">Transmembrane</keyword>
<accession>W2S8L3</accession>
<feature type="compositionally biased region" description="Polar residues" evidence="1">
    <location>
        <begin position="102"/>
        <end position="116"/>
    </location>
</feature>
<protein>
    <submittedName>
        <fullName evidence="3">Uncharacterized protein</fullName>
    </submittedName>
</protein>
<dbReference type="AlphaFoldDB" id="W2S8L3"/>
<keyword evidence="4" id="KW-1185">Reference proteome</keyword>
<feature type="transmembrane region" description="Helical" evidence="2">
    <location>
        <begin position="231"/>
        <end position="259"/>
    </location>
</feature>
<keyword evidence="2" id="KW-1133">Transmembrane helix</keyword>